<dbReference type="GO" id="GO:0003700">
    <property type="term" value="F:DNA-binding transcription factor activity"/>
    <property type="evidence" value="ECO:0007669"/>
    <property type="project" value="InterPro"/>
</dbReference>
<keyword evidence="6" id="KW-1185">Reference proteome</keyword>
<proteinExistence type="predicted"/>
<dbReference type="InterPro" id="IPR050204">
    <property type="entry name" value="AraC_XylS_family_regulators"/>
</dbReference>
<dbReference type="AlphaFoldDB" id="A0A552V9L6"/>
<gene>
    <name evidence="5" type="ORF">FMM05_00465</name>
</gene>
<dbReference type="Pfam" id="PF12833">
    <property type="entry name" value="HTH_18"/>
    <property type="match status" value="1"/>
</dbReference>
<dbReference type="Gene3D" id="1.10.10.60">
    <property type="entry name" value="Homeodomain-like"/>
    <property type="match status" value="1"/>
</dbReference>
<protein>
    <submittedName>
        <fullName evidence="5">Helix-turn-helix transcriptional regulator</fullName>
    </submittedName>
</protein>
<dbReference type="SMART" id="SM00342">
    <property type="entry name" value="HTH_ARAC"/>
    <property type="match status" value="1"/>
</dbReference>
<feature type="domain" description="HTH araC/xylS-type" evidence="4">
    <location>
        <begin position="161"/>
        <end position="259"/>
    </location>
</feature>
<dbReference type="InterPro" id="IPR009057">
    <property type="entry name" value="Homeodomain-like_sf"/>
</dbReference>
<dbReference type="Pfam" id="PF22200">
    <property type="entry name" value="ExsA_N"/>
    <property type="match status" value="1"/>
</dbReference>
<dbReference type="GO" id="GO:0043565">
    <property type="term" value="F:sequence-specific DNA binding"/>
    <property type="evidence" value="ECO:0007669"/>
    <property type="project" value="InterPro"/>
</dbReference>
<keyword evidence="1" id="KW-0805">Transcription regulation</keyword>
<dbReference type="SUPFAM" id="SSF46689">
    <property type="entry name" value="Homeodomain-like"/>
    <property type="match status" value="1"/>
</dbReference>
<organism evidence="5 6">
    <name type="scientific">Flavobacterium zepuense</name>
    <dbReference type="NCBI Taxonomy" id="2593302"/>
    <lineage>
        <taxon>Bacteria</taxon>
        <taxon>Pseudomonadati</taxon>
        <taxon>Bacteroidota</taxon>
        <taxon>Flavobacteriia</taxon>
        <taxon>Flavobacteriales</taxon>
        <taxon>Flavobacteriaceae</taxon>
        <taxon>Flavobacterium</taxon>
    </lineage>
</organism>
<dbReference type="InterPro" id="IPR054015">
    <property type="entry name" value="ExsA-like_N"/>
</dbReference>
<dbReference type="Proteomes" id="UP000320643">
    <property type="component" value="Unassembled WGS sequence"/>
</dbReference>
<name>A0A552V9L6_9FLAO</name>
<dbReference type="PANTHER" id="PTHR46796:SF6">
    <property type="entry name" value="ARAC SUBFAMILY"/>
    <property type="match status" value="1"/>
</dbReference>
<dbReference type="EMBL" id="VJVZ01000001">
    <property type="protein sequence ID" value="TRW27155.1"/>
    <property type="molecule type" value="Genomic_DNA"/>
</dbReference>
<keyword evidence="3" id="KW-0804">Transcription</keyword>
<keyword evidence="2" id="KW-0238">DNA-binding</keyword>
<sequence>MRTTTNQVKPAILREQFIPDHLFLYLAKGNVSFFDGNEMYTYQSGDCCIARRNHLVKFILNSTAEDFEPIMFCFDEEFLHQFWQKYRNNRENFLSERAVIAVAKNELIDSFIRSVKPYYKGAMELDAAFEDIKYEELLLILLRSQPELEGIFFNFDAPQKINIEAYMNRNFRFNVGLERFALLTGRSLSAFKRDFKAAFKDSPSRWLVRKRLQEAYFLVQNQGRKPSDIYLELGFESLSHFSVAFKKEFGIVPTSLLTNT</sequence>
<evidence type="ECO:0000313" key="6">
    <source>
        <dbReference type="Proteomes" id="UP000320643"/>
    </source>
</evidence>
<dbReference type="PROSITE" id="PS01124">
    <property type="entry name" value="HTH_ARAC_FAMILY_2"/>
    <property type="match status" value="1"/>
</dbReference>
<dbReference type="PANTHER" id="PTHR46796">
    <property type="entry name" value="HTH-TYPE TRANSCRIPTIONAL ACTIVATOR RHAS-RELATED"/>
    <property type="match status" value="1"/>
</dbReference>
<dbReference type="OrthoDB" id="4480133at2"/>
<dbReference type="RefSeq" id="WP_143371381.1">
    <property type="nucleotide sequence ID" value="NZ_VJVZ01000001.1"/>
</dbReference>
<evidence type="ECO:0000259" key="4">
    <source>
        <dbReference type="PROSITE" id="PS01124"/>
    </source>
</evidence>
<evidence type="ECO:0000256" key="2">
    <source>
        <dbReference type="ARBA" id="ARBA00023125"/>
    </source>
</evidence>
<comment type="caution">
    <text evidence="5">The sequence shown here is derived from an EMBL/GenBank/DDBJ whole genome shotgun (WGS) entry which is preliminary data.</text>
</comment>
<evidence type="ECO:0000256" key="3">
    <source>
        <dbReference type="ARBA" id="ARBA00023163"/>
    </source>
</evidence>
<accession>A0A552V9L6</accession>
<evidence type="ECO:0000313" key="5">
    <source>
        <dbReference type="EMBL" id="TRW27155.1"/>
    </source>
</evidence>
<evidence type="ECO:0000256" key="1">
    <source>
        <dbReference type="ARBA" id="ARBA00023015"/>
    </source>
</evidence>
<dbReference type="InterPro" id="IPR018060">
    <property type="entry name" value="HTH_AraC"/>
</dbReference>
<reference evidence="5 6" key="1">
    <citation type="submission" date="2019-07" db="EMBL/GenBank/DDBJ databases">
        <title>Flavobacterium sp. nov., isolated from glacier ice.</title>
        <authorList>
            <person name="Liu Q."/>
            <person name="Xin Y.-H."/>
        </authorList>
    </citation>
    <scope>NUCLEOTIDE SEQUENCE [LARGE SCALE GENOMIC DNA]</scope>
    <source>
        <strain evidence="5 6">ZT4R6</strain>
    </source>
</reference>